<protein>
    <submittedName>
        <fullName evidence="2">Uncharacterized protein</fullName>
    </submittedName>
</protein>
<proteinExistence type="predicted"/>
<sequence length="85" mass="9020">MVLLYKASTGLGKQLATVAVIVFCSSSAVTSMTSALFLDHTYYEVLGSPVEKIGLVNNCTGCLVSPWMMPSITGEVQGLLAIMYP</sequence>
<dbReference type="AlphaFoldDB" id="A0A7J6KSN7"/>
<gene>
    <name evidence="2" type="ORF">FOZ61_000596</name>
</gene>
<organism evidence="2 3">
    <name type="scientific">Perkinsus olseni</name>
    <name type="common">Perkinsus atlanticus</name>
    <dbReference type="NCBI Taxonomy" id="32597"/>
    <lineage>
        <taxon>Eukaryota</taxon>
        <taxon>Sar</taxon>
        <taxon>Alveolata</taxon>
        <taxon>Perkinsozoa</taxon>
        <taxon>Perkinsea</taxon>
        <taxon>Perkinsida</taxon>
        <taxon>Perkinsidae</taxon>
        <taxon>Perkinsus</taxon>
    </lineage>
</organism>
<evidence type="ECO:0000313" key="2">
    <source>
        <dbReference type="EMBL" id="KAF4650178.1"/>
    </source>
</evidence>
<name>A0A7J6KSN7_PEROL</name>
<dbReference type="Proteomes" id="UP000570595">
    <property type="component" value="Unassembled WGS sequence"/>
</dbReference>
<reference evidence="2 3" key="1">
    <citation type="submission" date="2020-04" db="EMBL/GenBank/DDBJ databases">
        <title>Perkinsus olseni comparative genomics.</title>
        <authorList>
            <person name="Bogema D.R."/>
        </authorList>
    </citation>
    <scope>NUCLEOTIDE SEQUENCE [LARGE SCALE GENOMIC DNA]</scope>
    <source>
        <strain evidence="2">ATCC PRA-179</strain>
    </source>
</reference>
<feature type="transmembrane region" description="Helical" evidence="1">
    <location>
        <begin position="15"/>
        <end position="38"/>
    </location>
</feature>
<accession>A0A7J6KSN7</accession>
<keyword evidence="1" id="KW-1133">Transmembrane helix</keyword>
<keyword evidence="1" id="KW-0812">Transmembrane</keyword>
<evidence type="ECO:0000313" key="3">
    <source>
        <dbReference type="Proteomes" id="UP000570595"/>
    </source>
</evidence>
<keyword evidence="1" id="KW-0472">Membrane</keyword>
<comment type="caution">
    <text evidence="2">The sequence shown here is derived from an EMBL/GenBank/DDBJ whole genome shotgun (WGS) entry which is preliminary data.</text>
</comment>
<dbReference type="EMBL" id="JABAHT010001109">
    <property type="protein sequence ID" value="KAF4650178.1"/>
    <property type="molecule type" value="Genomic_DNA"/>
</dbReference>
<evidence type="ECO:0000256" key="1">
    <source>
        <dbReference type="SAM" id="Phobius"/>
    </source>
</evidence>